<dbReference type="RefSeq" id="WP_242148742.1">
    <property type="nucleotide sequence ID" value="NZ_CP093379.1"/>
</dbReference>
<gene>
    <name evidence="1" type="ORF">MMG00_12220</name>
</gene>
<dbReference type="Proteomes" id="UP000829542">
    <property type="component" value="Chromosome"/>
</dbReference>
<dbReference type="InterPro" id="IPR010064">
    <property type="entry name" value="HK97-gp10_tail"/>
</dbReference>
<dbReference type="Pfam" id="PF04883">
    <property type="entry name" value="HK97-gp10_like"/>
    <property type="match status" value="1"/>
</dbReference>
<protein>
    <submittedName>
        <fullName evidence="1">HK97 gp10 family phage protein</fullName>
    </submittedName>
</protein>
<organism evidence="1 2">
    <name type="scientific">Ignatzschineria rhizosphaerae</name>
    <dbReference type="NCBI Taxonomy" id="2923279"/>
    <lineage>
        <taxon>Bacteria</taxon>
        <taxon>Pseudomonadati</taxon>
        <taxon>Pseudomonadota</taxon>
        <taxon>Gammaproteobacteria</taxon>
        <taxon>Cardiobacteriales</taxon>
        <taxon>Ignatzschineriaceae</taxon>
        <taxon>Ignatzschineria</taxon>
    </lineage>
</organism>
<name>A0ABY3WZB0_9GAMM</name>
<reference evidence="1 2" key="1">
    <citation type="submission" date="2022-03" db="EMBL/GenBank/DDBJ databases">
        <title>Ignatzschineria rhizosphaerae HR5S32.</title>
        <authorList>
            <person name="Sun J.Q."/>
            <person name="Feng J.Y."/>
        </authorList>
    </citation>
    <scope>NUCLEOTIDE SEQUENCE [LARGE SCALE GENOMIC DNA]</scope>
    <source>
        <strain evidence="1 2">HR5S32</strain>
    </source>
</reference>
<keyword evidence="2" id="KW-1185">Reference proteome</keyword>
<evidence type="ECO:0000313" key="2">
    <source>
        <dbReference type="Proteomes" id="UP000829542"/>
    </source>
</evidence>
<proteinExistence type="predicted"/>
<sequence length="117" mass="12998">MGIKEQIEAAKNEILLEVEGDVRKAALLLKSKIEQKVPVDTGELKGSWSLIEETPYSFQVVSSAAHATIVEYGLFTTLVDEKTGRMRETPKTLDGYSKQAPKGFARIAIQEVINEFK</sequence>
<evidence type="ECO:0000313" key="1">
    <source>
        <dbReference type="EMBL" id="UNM95951.1"/>
    </source>
</evidence>
<dbReference type="EMBL" id="CP093379">
    <property type="protein sequence ID" value="UNM95951.1"/>
    <property type="molecule type" value="Genomic_DNA"/>
</dbReference>
<accession>A0ABY3WZB0</accession>